<keyword evidence="4" id="KW-1185">Reference proteome</keyword>
<proteinExistence type="predicted"/>
<keyword evidence="3" id="KW-0808">Transferase</keyword>
<sequence length="361" mass="39010">MKPAILLNDFNGGGAERLVKDLSIALDRRDDVDPVVVASESRGELEAAFRSSPVELRVLGAEVTMGGVAGGVTELVSCLREREVDVVHSHLAFSDLIGRLACARLSLPHVSTYHNVEEKRPALKQVVEHATRRLSDRILCVSEGVRQSYGNHPRMSVVYNAIDVAGFARRVEQANQDAVPPAVREAETVFLNVGRCVEVKRQWDLITAVEQLDASDCHLVIVGDGPQRPELEALVAERGLSEQVTVTGFVESVEPYYAVADAFVSASGKEGLPTTHIEAMAAALPVVSTDIPGVRELVADGTTGYLSPVGEPGTLADLLERVHRRGCQTLGRRGYQAAESTFAIEQIAAEHASLYREVTTE</sequence>
<dbReference type="EMBL" id="RKLQ01000006">
    <property type="protein sequence ID" value="MBX0305872.1"/>
    <property type="molecule type" value="Genomic_DNA"/>
</dbReference>
<dbReference type="GO" id="GO:0016758">
    <property type="term" value="F:hexosyltransferase activity"/>
    <property type="evidence" value="ECO:0007669"/>
    <property type="project" value="TreeGrafter"/>
</dbReference>
<evidence type="ECO:0000259" key="2">
    <source>
        <dbReference type="Pfam" id="PF13439"/>
    </source>
</evidence>
<accession>A0A8J7YHX8</accession>
<dbReference type="Proteomes" id="UP000783863">
    <property type="component" value="Unassembled WGS sequence"/>
</dbReference>
<evidence type="ECO:0000313" key="4">
    <source>
        <dbReference type="Proteomes" id="UP000783863"/>
    </source>
</evidence>
<dbReference type="RefSeq" id="WP_220590065.1">
    <property type="nucleotide sequence ID" value="NZ_RKLQ01000006.1"/>
</dbReference>
<dbReference type="InterPro" id="IPR001296">
    <property type="entry name" value="Glyco_trans_1"/>
</dbReference>
<dbReference type="PANTHER" id="PTHR45947">
    <property type="entry name" value="SULFOQUINOVOSYL TRANSFERASE SQD2"/>
    <property type="match status" value="1"/>
</dbReference>
<dbReference type="InterPro" id="IPR028098">
    <property type="entry name" value="Glyco_trans_4-like_N"/>
</dbReference>
<dbReference type="InterPro" id="IPR050194">
    <property type="entry name" value="Glycosyltransferase_grp1"/>
</dbReference>
<comment type="caution">
    <text evidence="3">The sequence shown here is derived from an EMBL/GenBank/DDBJ whole genome shotgun (WGS) entry which is preliminary data.</text>
</comment>
<dbReference type="PANTHER" id="PTHR45947:SF3">
    <property type="entry name" value="SULFOQUINOVOSYL TRANSFERASE SQD2"/>
    <property type="match status" value="1"/>
</dbReference>
<protein>
    <submittedName>
        <fullName evidence="3">Glycosyltransferase</fullName>
        <ecNumber evidence="3">2.4.-.-</ecNumber>
    </submittedName>
</protein>
<dbReference type="Pfam" id="PF13439">
    <property type="entry name" value="Glyco_transf_4"/>
    <property type="match status" value="1"/>
</dbReference>
<evidence type="ECO:0000259" key="1">
    <source>
        <dbReference type="Pfam" id="PF00534"/>
    </source>
</evidence>
<organism evidence="3 4">
    <name type="scientific">Haloarcula salinisoli</name>
    <dbReference type="NCBI Taxonomy" id="2487746"/>
    <lineage>
        <taxon>Archaea</taxon>
        <taxon>Methanobacteriati</taxon>
        <taxon>Methanobacteriota</taxon>
        <taxon>Stenosarchaea group</taxon>
        <taxon>Halobacteria</taxon>
        <taxon>Halobacteriales</taxon>
        <taxon>Haloarculaceae</taxon>
        <taxon>Haloarcula</taxon>
    </lineage>
</organism>
<dbReference type="Gene3D" id="3.40.50.2000">
    <property type="entry name" value="Glycogen Phosphorylase B"/>
    <property type="match status" value="2"/>
</dbReference>
<dbReference type="Pfam" id="PF00534">
    <property type="entry name" value="Glycos_transf_1"/>
    <property type="match status" value="1"/>
</dbReference>
<keyword evidence="3" id="KW-0328">Glycosyltransferase</keyword>
<dbReference type="AlphaFoldDB" id="A0A8J7YHX8"/>
<feature type="domain" description="Glycosyl transferase family 1" evidence="1">
    <location>
        <begin position="183"/>
        <end position="323"/>
    </location>
</feature>
<dbReference type="SUPFAM" id="SSF53756">
    <property type="entry name" value="UDP-Glycosyltransferase/glycogen phosphorylase"/>
    <property type="match status" value="1"/>
</dbReference>
<feature type="domain" description="Glycosyltransferase subfamily 4-like N-terminal" evidence="2">
    <location>
        <begin position="13"/>
        <end position="164"/>
    </location>
</feature>
<gene>
    <name evidence="3" type="ORF">EGD98_19695</name>
</gene>
<dbReference type="EC" id="2.4.-.-" evidence="3"/>
<evidence type="ECO:0000313" key="3">
    <source>
        <dbReference type="EMBL" id="MBX0305872.1"/>
    </source>
</evidence>
<name>A0A8J7YHX8_9EURY</name>
<reference evidence="3" key="1">
    <citation type="submission" date="2021-06" db="EMBL/GenBank/DDBJ databases">
        <title>Halomicroarcula sp. F24A a new haloarchaeum isolated from saline soil.</title>
        <authorList>
            <person name="Duran-Viseras A."/>
            <person name="Sanchez-Porro C."/>
            <person name="Ventosa A."/>
        </authorList>
    </citation>
    <scope>NUCLEOTIDE SEQUENCE</scope>
    <source>
        <strain evidence="3">F24A</strain>
    </source>
</reference>